<feature type="compositionally biased region" description="Polar residues" evidence="1">
    <location>
        <begin position="21"/>
        <end position="32"/>
    </location>
</feature>
<feature type="compositionally biased region" description="Low complexity" evidence="1">
    <location>
        <begin position="293"/>
        <end position="307"/>
    </location>
</feature>
<feature type="compositionally biased region" description="Polar residues" evidence="1">
    <location>
        <begin position="312"/>
        <end position="328"/>
    </location>
</feature>
<gene>
    <name evidence="2" type="ORF">FTOL_08476</name>
</gene>
<evidence type="ECO:0000256" key="1">
    <source>
        <dbReference type="SAM" id="MobiDB-lite"/>
    </source>
</evidence>
<feature type="compositionally biased region" description="Polar residues" evidence="1">
    <location>
        <begin position="81"/>
        <end position="93"/>
    </location>
</feature>
<sequence>MASPGRPPGHQGASGSDRKTSNPQQDSPSEPSSGRGAPLTQQQVSSEPPPPGSRGVSSSGRGAPLVQHKLSFGPPPAQDRGSPSGQLQSTQQHFPPRPSPPWGRGGPSSGRGVPVGPSSSTIAPPGRPRAQTSEEQPLPTSRSGSLAQRLPASRSGSLAEQANVPGRGSTSSRGVHKLASRGRGNPSSDPQQQSILSFFGNRTPSSGSLVANNPDSSGSLPMGRGSPSSSTGTPPTRPQGPTSHPQGPRTSSQGSPYLPPRALQHPSTPGPSGSRSSSQGSSFAPTQAPPNPTTSSSPNLLSGSPGPIENLPTRSRASTSTSQVSQGAPATKPRTVLFKAFRVIQAISPEDVKAVEQATGLRGFISVEVGTFGTLPDINANFDRNGSVVPYPLVRLLRQTKDGPEPILGAPMGDGKCRIPLSRIEIGAELTEDLKVVSDSTSAHPGLDLAALRRQTSVSSTVLGKYLQGFVASMLTVESRGLLKICGVPAVVVDTLDKPDKQRLLLNKFLEGMELCGSLDIFKDGMPLLKEIWDNCKALNPGSPAPQFTQKGTYFYLLMYYNEKTNDAAIYLGRTKDLTLRHDQHSKALQSDKLNLLHYRMAREFIAQGATQRLFPITFIPDDIPNAGIHCSWTETILISDFESFNPVMLGWRNYSPSKLVLENIPDWGRSAQQDGYLRTYTRPCALMILDTASQIKNSEPSLQKLKIREPFTGLNWCVPLAEGLMLEANMWIGTKIPSVDDKPAMWSFRTQPKRLTARRGVGILYGSRRNSQPVRFRRIMPVEERRLVPGSIINVVLEVTTDAETRHPYSYLQMPTTGPLDCWREAFRLAVRIEFEDEGKWYSKYLTQQNVTPFSSLYKKSKDPDDPTYEINNIDVDWIHAIKTVAALLNWRWQPENALSGRVWSPYVTRTRTMEFDFFNQQLLIGTLPVTDKQCPRVLTLDETSDMIEREFGPDVNIGHLPHPILIQDPEGNLRAAKRTKCDLCYLASHMKLSAKCLEREAVTTVDGIELLQCPLSVLLGRYCTFTDGIEHREDLHDLVFHRSNQYPAHGIDPPPNMFQYLEMRDSTAGQAFEDEEGE</sequence>
<feature type="compositionally biased region" description="Low complexity" evidence="1">
    <location>
        <begin position="266"/>
        <end position="282"/>
    </location>
</feature>
<comment type="caution">
    <text evidence="2">The sequence shown here is derived from an EMBL/GenBank/DDBJ whole genome shotgun (WGS) entry which is preliminary data.</text>
</comment>
<dbReference type="EMBL" id="ONZP01000298">
    <property type="protein sequence ID" value="SPJ80084.1"/>
    <property type="molecule type" value="Genomic_DNA"/>
</dbReference>
<feature type="compositionally biased region" description="Polar residues" evidence="1">
    <location>
        <begin position="244"/>
        <end position="255"/>
    </location>
</feature>
<feature type="compositionally biased region" description="Polar residues" evidence="1">
    <location>
        <begin position="185"/>
        <end position="219"/>
    </location>
</feature>
<name>A0AAE8MCN2_9HYPO</name>
<feature type="compositionally biased region" description="Low complexity" evidence="1">
    <location>
        <begin position="53"/>
        <end position="62"/>
    </location>
</feature>
<feature type="compositionally biased region" description="Polar residues" evidence="1">
    <location>
        <begin position="130"/>
        <end position="146"/>
    </location>
</feature>
<evidence type="ECO:0000313" key="3">
    <source>
        <dbReference type="Proteomes" id="UP001187734"/>
    </source>
</evidence>
<feature type="region of interest" description="Disordered" evidence="1">
    <location>
        <begin position="1"/>
        <end position="330"/>
    </location>
</feature>
<accession>A0AAE8MCN2</accession>
<protein>
    <submittedName>
        <fullName evidence="2">Uncharacterized protein</fullName>
    </submittedName>
</protein>
<feature type="compositionally biased region" description="Low complexity" evidence="1">
    <location>
        <begin position="223"/>
        <end position="243"/>
    </location>
</feature>
<reference evidence="2" key="1">
    <citation type="submission" date="2018-03" db="EMBL/GenBank/DDBJ databases">
        <authorList>
            <person name="Guldener U."/>
        </authorList>
    </citation>
    <scope>NUCLEOTIDE SEQUENCE</scope>
</reference>
<dbReference type="Proteomes" id="UP001187734">
    <property type="component" value="Unassembled WGS sequence"/>
</dbReference>
<keyword evidence="3" id="KW-1185">Reference proteome</keyword>
<evidence type="ECO:0000313" key="2">
    <source>
        <dbReference type="EMBL" id="SPJ80084.1"/>
    </source>
</evidence>
<proteinExistence type="predicted"/>
<organism evidence="2 3">
    <name type="scientific">Fusarium torulosum</name>
    <dbReference type="NCBI Taxonomy" id="33205"/>
    <lineage>
        <taxon>Eukaryota</taxon>
        <taxon>Fungi</taxon>
        <taxon>Dikarya</taxon>
        <taxon>Ascomycota</taxon>
        <taxon>Pezizomycotina</taxon>
        <taxon>Sordariomycetes</taxon>
        <taxon>Hypocreomycetidae</taxon>
        <taxon>Hypocreales</taxon>
        <taxon>Nectriaceae</taxon>
        <taxon>Fusarium</taxon>
    </lineage>
</organism>
<dbReference type="AlphaFoldDB" id="A0AAE8MCN2"/>
<feature type="compositionally biased region" description="Low complexity" evidence="1">
    <location>
        <begin position="110"/>
        <end position="120"/>
    </location>
</feature>